<feature type="compositionally biased region" description="Low complexity" evidence="5">
    <location>
        <begin position="452"/>
        <end position="463"/>
    </location>
</feature>
<dbReference type="CDD" id="cd00400">
    <property type="entry name" value="Voltage_gated_ClC"/>
    <property type="match status" value="1"/>
</dbReference>
<keyword evidence="4 6" id="KW-0472">Membrane</keyword>
<keyword evidence="8" id="KW-1185">Reference proteome</keyword>
<feature type="region of interest" description="Disordered" evidence="5">
    <location>
        <begin position="1"/>
        <end position="24"/>
    </location>
</feature>
<protein>
    <submittedName>
        <fullName evidence="7">Chloride channel protein</fullName>
    </submittedName>
</protein>
<sequence length="474" mass="46730">MAAPQGSAPHAGHPPATTPSAAPPTDPFTILRSRRYLGLLALAAVLGVPISAVAYGFLVLVGGLQRWTFQGLPASLGFAAAPLWWPLLPLGVAGLLVGVVVRYLPGRGGESPADGFHSAGYPEPAALGGIAAAAVASIGLGVVVGPEAPLIALGGGLAVVALRLARRGAAPASVASVVAATGSFAAVSTLFGNPLAGAFLMMEAIGLGGATATMVLVPGLLGSGIGSLVFLGLDSWTGFGTFSLAIPNLPHAPSPTVASLAWAVVTGVVAGGLCFAIRWVALRLRPVVVPRPVLLTPLVGLAIGALAVVFAAATGHGASDVLFSGQDALGPLLQDPAAYGLGALLLLIACKGLAYAGALSSFRGGPTFPAMYLGAVGGTALALLPGLDPLSGAAIGMGAMTVGMLRLPLTSVLLATLFLGSAGMAVVPLVIVGVVTSYIVTLRLPDPAGTRSPSPGEAAPAAPGKHRTHDRTQS</sequence>
<feature type="transmembrane region" description="Helical" evidence="6">
    <location>
        <begin position="198"/>
        <end position="221"/>
    </location>
</feature>
<evidence type="ECO:0000256" key="2">
    <source>
        <dbReference type="ARBA" id="ARBA00022692"/>
    </source>
</evidence>
<evidence type="ECO:0000256" key="1">
    <source>
        <dbReference type="ARBA" id="ARBA00004141"/>
    </source>
</evidence>
<dbReference type="PRINTS" id="PR00762">
    <property type="entry name" value="CLCHANNEL"/>
</dbReference>
<comment type="subcellular location">
    <subcellularLocation>
        <location evidence="1">Membrane</location>
        <topology evidence="1">Multi-pass membrane protein</topology>
    </subcellularLocation>
</comment>
<dbReference type="RefSeq" id="WP_337705677.1">
    <property type="nucleotide sequence ID" value="NZ_JBBEGM010000011.1"/>
</dbReference>
<feature type="transmembrane region" description="Helical" evidence="6">
    <location>
        <begin position="172"/>
        <end position="192"/>
    </location>
</feature>
<evidence type="ECO:0000256" key="5">
    <source>
        <dbReference type="SAM" id="MobiDB-lite"/>
    </source>
</evidence>
<dbReference type="InterPro" id="IPR014743">
    <property type="entry name" value="Cl-channel_core"/>
</dbReference>
<organism evidence="7 8">
    <name type="scientific">Actinomycetospora flava</name>
    <dbReference type="NCBI Taxonomy" id="3129232"/>
    <lineage>
        <taxon>Bacteria</taxon>
        <taxon>Bacillati</taxon>
        <taxon>Actinomycetota</taxon>
        <taxon>Actinomycetes</taxon>
        <taxon>Pseudonocardiales</taxon>
        <taxon>Pseudonocardiaceae</taxon>
        <taxon>Actinomycetospora</taxon>
    </lineage>
</organism>
<feature type="transmembrane region" description="Helical" evidence="6">
    <location>
        <begin position="228"/>
        <end position="247"/>
    </location>
</feature>
<feature type="transmembrane region" description="Helical" evidence="6">
    <location>
        <begin position="407"/>
        <end position="440"/>
    </location>
</feature>
<feature type="transmembrane region" description="Helical" evidence="6">
    <location>
        <begin position="36"/>
        <end position="63"/>
    </location>
</feature>
<name>A0ABU8MCC0_9PSEU</name>
<keyword evidence="3 6" id="KW-1133">Transmembrane helix</keyword>
<evidence type="ECO:0000256" key="4">
    <source>
        <dbReference type="ARBA" id="ARBA00023136"/>
    </source>
</evidence>
<dbReference type="Pfam" id="PF00654">
    <property type="entry name" value="Voltage_CLC"/>
    <property type="match status" value="1"/>
</dbReference>
<comment type="caution">
    <text evidence="7">The sequence shown here is derived from an EMBL/GenBank/DDBJ whole genome shotgun (WGS) entry which is preliminary data.</text>
</comment>
<dbReference type="InterPro" id="IPR050368">
    <property type="entry name" value="ClC-type_chloride_channel"/>
</dbReference>
<feature type="region of interest" description="Disordered" evidence="5">
    <location>
        <begin position="448"/>
        <end position="474"/>
    </location>
</feature>
<feature type="transmembrane region" description="Helical" evidence="6">
    <location>
        <begin position="125"/>
        <end position="142"/>
    </location>
</feature>
<dbReference type="Gene3D" id="1.10.3080.10">
    <property type="entry name" value="Clc chloride channel"/>
    <property type="match status" value="1"/>
</dbReference>
<feature type="transmembrane region" description="Helical" evidence="6">
    <location>
        <begin position="259"/>
        <end position="281"/>
    </location>
</feature>
<dbReference type="InterPro" id="IPR001807">
    <property type="entry name" value="ClC"/>
</dbReference>
<gene>
    <name evidence="7" type="ORF">WCD58_24370</name>
</gene>
<feature type="transmembrane region" description="Helical" evidence="6">
    <location>
        <begin position="337"/>
        <end position="358"/>
    </location>
</feature>
<evidence type="ECO:0000256" key="6">
    <source>
        <dbReference type="SAM" id="Phobius"/>
    </source>
</evidence>
<feature type="transmembrane region" description="Helical" evidence="6">
    <location>
        <begin position="293"/>
        <end position="317"/>
    </location>
</feature>
<dbReference type="Proteomes" id="UP001369736">
    <property type="component" value="Unassembled WGS sequence"/>
</dbReference>
<reference evidence="7 8" key="1">
    <citation type="submission" date="2024-03" db="EMBL/GenBank/DDBJ databases">
        <title>Actinomycetospora sp. OC33-EN07, a novel actinomycete isolated from wild orchid (Aerides multiflora).</title>
        <authorList>
            <person name="Suriyachadkun C."/>
        </authorList>
    </citation>
    <scope>NUCLEOTIDE SEQUENCE [LARGE SCALE GENOMIC DNA]</scope>
    <source>
        <strain evidence="7 8">OC33-EN07</strain>
    </source>
</reference>
<keyword evidence="2 6" id="KW-0812">Transmembrane</keyword>
<feature type="transmembrane region" description="Helical" evidence="6">
    <location>
        <begin position="148"/>
        <end position="165"/>
    </location>
</feature>
<dbReference type="EMBL" id="JBBEGM010000011">
    <property type="protein sequence ID" value="MEJ2864315.1"/>
    <property type="molecule type" value="Genomic_DNA"/>
</dbReference>
<evidence type="ECO:0000313" key="8">
    <source>
        <dbReference type="Proteomes" id="UP001369736"/>
    </source>
</evidence>
<feature type="compositionally biased region" description="Basic residues" evidence="5">
    <location>
        <begin position="464"/>
        <end position="474"/>
    </location>
</feature>
<proteinExistence type="predicted"/>
<feature type="compositionally biased region" description="Low complexity" evidence="5">
    <location>
        <begin position="1"/>
        <end position="20"/>
    </location>
</feature>
<accession>A0ABU8MCC0</accession>
<dbReference type="SUPFAM" id="SSF81340">
    <property type="entry name" value="Clc chloride channel"/>
    <property type="match status" value="1"/>
</dbReference>
<dbReference type="PANTHER" id="PTHR43427">
    <property type="entry name" value="CHLORIDE CHANNEL PROTEIN CLC-E"/>
    <property type="match status" value="1"/>
</dbReference>
<feature type="transmembrane region" description="Helical" evidence="6">
    <location>
        <begin position="83"/>
        <end position="104"/>
    </location>
</feature>
<evidence type="ECO:0000313" key="7">
    <source>
        <dbReference type="EMBL" id="MEJ2864315.1"/>
    </source>
</evidence>
<evidence type="ECO:0000256" key="3">
    <source>
        <dbReference type="ARBA" id="ARBA00022989"/>
    </source>
</evidence>